<feature type="transmembrane region" description="Helical" evidence="2">
    <location>
        <begin position="66"/>
        <end position="82"/>
    </location>
</feature>
<proteinExistence type="predicted"/>
<keyword evidence="2" id="KW-1133">Transmembrane helix</keyword>
<feature type="region of interest" description="Disordered" evidence="1">
    <location>
        <begin position="159"/>
        <end position="182"/>
    </location>
</feature>
<accession>A0A1H3B3P5</accession>
<protein>
    <submittedName>
        <fullName evidence="3">UPF0716 protein FxsA</fullName>
    </submittedName>
</protein>
<feature type="transmembrane region" description="Helical" evidence="2">
    <location>
        <begin position="25"/>
        <end position="45"/>
    </location>
</feature>
<dbReference type="InterPro" id="IPR007313">
    <property type="entry name" value="FxsA"/>
</dbReference>
<evidence type="ECO:0000256" key="2">
    <source>
        <dbReference type="SAM" id="Phobius"/>
    </source>
</evidence>
<sequence length="182" mass="19072">MWLLLAFLVLPIVEIALFIQMGGLIGLWPTIGLVVLSAVAGSWLMRQQGAAALADLQRAFRDLRDPTAPLAHGALILLAGALMVTPGFVTDLMGIALLIPAVRGWVIGRLGRRIRVAGAGFGYGGAGPAADWHRAGPPGGAPRGPYRGTVIDADYVVIDDDAAPPPPRPSGRPQPPSGWTRH</sequence>
<dbReference type="PANTHER" id="PTHR35335:SF1">
    <property type="entry name" value="UPF0716 PROTEIN FXSA"/>
    <property type="match status" value="1"/>
</dbReference>
<feature type="compositionally biased region" description="Pro residues" evidence="1">
    <location>
        <begin position="163"/>
        <end position="176"/>
    </location>
</feature>
<dbReference type="NCBIfam" id="NF008528">
    <property type="entry name" value="PRK11463.1-2"/>
    <property type="match status" value="1"/>
</dbReference>
<keyword evidence="2" id="KW-0812">Transmembrane</keyword>
<dbReference type="RefSeq" id="WP_036732324.1">
    <property type="nucleotide sequence ID" value="NZ_FNNA01000005.1"/>
</dbReference>
<keyword evidence="2" id="KW-0472">Membrane</keyword>
<evidence type="ECO:0000313" key="4">
    <source>
        <dbReference type="Proteomes" id="UP000182944"/>
    </source>
</evidence>
<evidence type="ECO:0000256" key="1">
    <source>
        <dbReference type="SAM" id="MobiDB-lite"/>
    </source>
</evidence>
<dbReference type="AlphaFoldDB" id="A0A1H3B3P5"/>
<dbReference type="GO" id="GO:0016020">
    <property type="term" value="C:membrane"/>
    <property type="evidence" value="ECO:0007669"/>
    <property type="project" value="InterPro"/>
</dbReference>
<evidence type="ECO:0000313" key="3">
    <source>
        <dbReference type="EMBL" id="SDX36024.1"/>
    </source>
</evidence>
<dbReference type="Proteomes" id="UP000182944">
    <property type="component" value="Unassembled WGS sequence"/>
</dbReference>
<gene>
    <name evidence="3" type="ORF">SAMN05444276_10556</name>
</gene>
<name>A0A1H3B3P5_9RHOB</name>
<dbReference type="OrthoDB" id="9792788at2"/>
<reference evidence="4" key="1">
    <citation type="submission" date="2016-10" db="EMBL/GenBank/DDBJ databases">
        <authorList>
            <person name="Varghese N."/>
            <person name="Submissions S."/>
        </authorList>
    </citation>
    <scope>NUCLEOTIDE SEQUENCE [LARGE SCALE GENOMIC DNA]</scope>
    <source>
        <strain evidence="4">DSM 29303</strain>
    </source>
</reference>
<dbReference type="PANTHER" id="PTHR35335">
    <property type="entry name" value="UPF0716 PROTEIN FXSA"/>
    <property type="match status" value="1"/>
</dbReference>
<organism evidence="3 4">
    <name type="scientific">Paracoccus sanguinis</name>
    <dbReference type="NCBI Taxonomy" id="1545044"/>
    <lineage>
        <taxon>Bacteria</taxon>
        <taxon>Pseudomonadati</taxon>
        <taxon>Pseudomonadota</taxon>
        <taxon>Alphaproteobacteria</taxon>
        <taxon>Rhodobacterales</taxon>
        <taxon>Paracoccaceae</taxon>
        <taxon>Paracoccus</taxon>
    </lineage>
</organism>
<dbReference type="Pfam" id="PF04186">
    <property type="entry name" value="FxsA"/>
    <property type="match status" value="1"/>
</dbReference>
<keyword evidence="4" id="KW-1185">Reference proteome</keyword>
<dbReference type="EMBL" id="FNNA01000005">
    <property type="protein sequence ID" value="SDX36024.1"/>
    <property type="molecule type" value="Genomic_DNA"/>
</dbReference>
<dbReference type="STRING" id="1545044.SAMN05444276_10556"/>